<dbReference type="VEuPathDB" id="FungiDB:BTJ68_08493"/>
<protein>
    <recommendedName>
        <fullName evidence="2">DUF6590 domain-containing protein</fullName>
    </recommendedName>
</protein>
<dbReference type="AlphaFoldDB" id="A0A3M7HRB1"/>
<dbReference type="Pfam" id="PF20233">
    <property type="entry name" value="DUF6590"/>
    <property type="match status" value="1"/>
</dbReference>
<evidence type="ECO:0000313" key="4">
    <source>
        <dbReference type="Proteomes" id="UP000281468"/>
    </source>
</evidence>
<accession>A0A3M7HRB1</accession>
<organism evidence="3 4">
    <name type="scientific">Hortaea werneckii</name>
    <name type="common">Black yeast</name>
    <name type="synonym">Cladosporium werneckii</name>
    <dbReference type="NCBI Taxonomy" id="91943"/>
    <lineage>
        <taxon>Eukaryota</taxon>
        <taxon>Fungi</taxon>
        <taxon>Dikarya</taxon>
        <taxon>Ascomycota</taxon>
        <taxon>Pezizomycotina</taxon>
        <taxon>Dothideomycetes</taxon>
        <taxon>Dothideomycetidae</taxon>
        <taxon>Mycosphaerellales</taxon>
        <taxon>Teratosphaeriaceae</taxon>
        <taxon>Hortaea</taxon>
    </lineage>
</organism>
<sequence>MQAGLVNTEGHEDGDILKVYLAKTALRMSQLQGQQNPTSWSWDARRQSYYYYSPEGDAVVYQDGLRVPRPLTIPREVLNNQAVDISIPQPRFDRLRLDSYDRPSNSSYKTPGNPTRFFVPGKVFLALWATPADASASTRSTVFTRSYLEGTGLQAFSRVRRFIVVRSSPGYCSAIPIATYGGKGVSKPGANKNEHCIIYTGAHVPNPLPKELPSRGEPPMQPIPIRVIPDNVAEKLDPTSRVDFGRVETIQYNIKVKAFGIVHGGSMQALHWQFCAVWRLPLTGAHTPSALGRLQQTPRSGIYDEAGNEATDDEDDETSEDDDGSNGDVDGPEGKAGGESDMVRGPYSDVESGRMGELIGALRCCGFASDVVTRIAGARTGDERATVVSQMHKESRRAKEMTDVRVSKVREVAFEALRRKGYSEGQAEFLLKSQLG</sequence>
<dbReference type="Proteomes" id="UP000281468">
    <property type="component" value="Unassembled WGS sequence"/>
</dbReference>
<evidence type="ECO:0000313" key="3">
    <source>
        <dbReference type="EMBL" id="RMZ15901.1"/>
    </source>
</evidence>
<feature type="domain" description="DUF6590" evidence="2">
    <location>
        <begin position="116"/>
        <end position="270"/>
    </location>
</feature>
<feature type="region of interest" description="Disordered" evidence="1">
    <location>
        <begin position="291"/>
        <end position="350"/>
    </location>
</feature>
<dbReference type="InterPro" id="IPR046497">
    <property type="entry name" value="DUF6590"/>
</dbReference>
<name>A0A3M7HRB1_HORWE</name>
<reference evidence="3 4" key="1">
    <citation type="journal article" date="2018" name="BMC Genomics">
        <title>Genomic evidence for intraspecific hybridization in a clonal and extremely halotolerant yeast.</title>
        <authorList>
            <person name="Gostincar C."/>
            <person name="Stajich J.E."/>
            <person name="Zupancic J."/>
            <person name="Zalar P."/>
            <person name="Gunde-Cimerman N."/>
        </authorList>
    </citation>
    <scope>NUCLEOTIDE SEQUENCE [LARGE SCALE GENOMIC DNA]</scope>
    <source>
        <strain evidence="3 4">EXF-171</strain>
    </source>
</reference>
<evidence type="ECO:0000259" key="2">
    <source>
        <dbReference type="Pfam" id="PF20233"/>
    </source>
</evidence>
<gene>
    <name evidence="3" type="ORF">D0862_01462</name>
</gene>
<feature type="compositionally biased region" description="Basic and acidic residues" evidence="1">
    <location>
        <begin position="332"/>
        <end position="342"/>
    </location>
</feature>
<dbReference type="PANTHER" id="PTHR35391">
    <property type="entry name" value="C2H2-TYPE DOMAIN-CONTAINING PROTEIN-RELATED"/>
    <property type="match status" value="1"/>
</dbReference>
<feature type="compositionally biased region" description="Acidic residues" evidence="1">
    <location>
        <begin position="306"/>
        <end position="325"/>
    </location>
</feature>
<proteinExistence type="predicted"/>
<dbReference type="PANTHER" id="PTHR35391:SF5">
    <property type="entry name" value="DUF6590 DOMAIN-CONTAINING PROTEIN"/>
    <property type="match status" value="1"/>
</dbReference>
<evidence type="ECO:0000256" key="1">
    <source>
        <dbReference type="SAM" id="MobiDB-lite"/>
    </source>
</evidence>
<comment type="caution">
    <text evidence="3">The sequence shown here is derived from an EMBL/GenBank/DDBJ whole genome shotgun (WGS) entry which is preliminary data.</text>
</comment>
<dbReference type="EMBL" id="QWIQ01000023">
    <property type="protein sequence ID" value="RMZ15901.1"/>
    <property type="molecule type" value="Genomic_DNA"/>
</dbReference>